<dbReference type="InterPro" id="IPR052909">
    <property type="entry name" value="Transposase_6_like"/>
</dbReference>
<dbReference type="EMBL" id="VXPY01000121">
    <property type="protein sequence ID" value="MYD91915.1"/>
    <property type="molecule type" value="Genomic_DNA"/>
</dbReference>
<accession>A0A6B1DYY3</accession>
<reference evidence="2" key="1">
    <citation type="submission" date="2019-09" db="EMBL/GenBank/DDBJ databases">
        <title>Characterisation of the sponge microbiome using genome-centric metagenomics.</title>
        <authorList>
            <person name="Engelberts J.P."/>
            <person name="Robbins S.J."/>
            <person name="De Goeij J.M."/>
            <person name="Aranda M."/>
            <person name="Bell S.C."/>
            <person name="Webster N.S."/>
        </authorList>
    </citation>
    <scope>NUCLEOTIDE SEQUENCE</scope>
    <source>
        <strain evidence="2">SB0662_bin_9</strain>
    </source>
</reference>
<comment type="caution">
    <text evidence="2">The sequence shown here is derived from an EMBL/GenBank/DDBJ whole genome shotgun (WGS) entry which is preliminary data.</text>
</comment>
<feature type="domain" description="Insertion element IS402-like" evidence="1">
    <location>
        <begin position="31"/>
        <end position="100"/>
    </location>
</feature>
<organism evidence="2">
    <name type="scientific">Caldilineaceae bacterium SB0662_bin_9</name>
    <dbReference type="NCBI Taxonomy" id="2605258"/>
    <lineage>
        <taxon>Bacteria</taxon>
        <taxon>Bacillati</taxon>
        <taxon>Chloroflexota</taxon>
        <taxon>Caldilineae</taxon>
        <taxon>Caldilineales</taxon>
        <taxon>Caldilineaceae</taxon>
    </lineage>
</organism>
<dbReference type="AlphaFoldDB" id="A0A6B1DYY3"/>
<evidence type="ECO:0000259" key="1">
    <source>
        <dbReference type="Pfam" id="PF13340"/>
    </source>
</evidence>
<name>A0A6B1DYY3_9CHLR</name>
<proteinExistence type="predicted"/>
<dbReference type="NCBIfam" id="NF033580">
    <property type="entry name" value="transpos_IS5_3"/>
    <property type="match status" value="1"/>
</dbReference>
<dbReference type="InterPro" id="IPR025161">
    <property type="entry name" value="IS402-like_dom"/>
</dbReference>
<protein>
    <submittedName>
        <fullName evidence="2">IS5 family transposase</fullName>
    </submittedName>
</protein>
<gene>
    <name evidence="2" type="ORF">F4Y08_16565</name>
</gene>
<dbReference type="PANTHER" id="PTHR46637">
    <property type="entry name" value="TIS1421-TRANSPOSASE PROTEIN A"/>
    <property type="match status" value="1"/>
</dbReference>
<evidence type="ECO:0000313" key="2">
    <source>
        <dbReference type="EMBL" id="MYD91915.1"/>
    </source>
</evidence>
<dbReference type="PANTHER" id="PTHR46637:SF1">
    <property type="entry name" value="BLL5188 PROTEIN"/>
    <property type="match status" value="1"/>
</dbReference>
<sequence length="166" mass="19010">MRSLVVRLSSFPRRTSLHSSSAMARHALRTHEFKVLLRLLQQDPAVRVGSHRDLRRFLHGVHYLLRTGIPWRDLPRRFGHWNSLFRRYRRWCLAGVWERLAAACAEERAQPCRVHLDTTHVRSYPVSAGARRAQGDQDTQAQGRSRGGFGTKLHVLVDAQGGLLAC</sequence>
<dbReference type="Pfam" id="PF13340">
    <property type="entry name" value="DUF4096"/>
    <property type="match status" value="1"/>
</dbReference>